<protein>
    <submittedName>
        <fullName evidence="1">Uncharacterized protein</fullName>
    </submittedName>
</protein>
<dbReference type="RefSeq" id="WP_169346318.1">
    <property type="nucleotide sequence ID" value="NZ_JABBJJ010000086.1"/>
</dbReference>
<comment type="caution">
    <text evidence="1">The sequence shown here is derived from an EMBL/GenBank/DDBJ whole genome shotgun (WGS) entry which is preliminary data.</text>
</comment>
<evidence type="ECO:0000313" key="1">
    <source>
        <dbReference type="EMBL" id="NMO17036.1"/>
    </source>
</evidence>
<gene>
    <name evidence="1" type="ORF">HG543_19545</name>
</gene>
<proteinExistence type="predicted"/>
<organism evidence="1 2">
    <name type="scientific">Pyxidicoccus fallax</name>
    <dbReference type="NCBI Taxonomy" id="394095"/>
    <lineage>
        <taxon>Bacteria</taxon>
        <taxon>Pseudomonadati</taxon>
        <taxon>Myxococcota</taxon>
        <taxon>Myxococcia</taxon>
        <taxon>Myxococcales</taxon>
        <taxon>Cystobacterineae</taxon>
        <taxon>Myxococcaceae</taxon>
        <taxon>Pyxidicoccus</taxon>
    </lineage>
</organism>
<keyword evidence="2" id="KW-1185">Reference proteome</keyword>
<dbReference type="AlphaFoldDB" id="A0A848LEW3"/>
<sequence>MSADVMPAQKDLDEVLARCTWVHLRPVTPRKPTPGLPLDVRDTAAVAALRTCLAIREDAEGFHCMCIGDFALELHDEQNLLAVLTMHHGVSIRWDRWTWDAALKDGPRLLDWFASVGLTKPREDAQEHRRAGEEAAAAEERWLAAMPACLRPLWRIEPGTGMVEDVGALRAPLAEAFPDVKMRILELFRWFGSGKGPWSGYPSYEGAAKTLLLDYPIPVLLSALEGRELSASELEGAARLFASGEFGRQGRQERHLIPKALREQMLAQALASQDKDKRIRAQYAFG</sequence>
<evidence type="ECO:0000313" key="2">
    <source>
        <dbReference type="Proteomes" id="UP000518300"/>
    </source>
</evidence>
<reference evidence="1 2" key="1">
    <citation type="submission" date="2020-04" db="EMBL/GenBank/DDBJ databases">
        <title>Draft genome of Pyxidicoccus fallax type strain.</title>
        <authorList>
            <person name="Whitworth D.E."/>
        </authorList>
    </citation>
    <scope>NUCLEOTIDE SEQUENCE [LARGE SCALE GENOMIC DNA]</scope>
    <source>
        <strain evidence="1 2">DSM 14698</strain>
    </source>
</reference>
<dbReference type="Proteomes" id="UP000518300">
    <property type="component" value="Unassembled WGS sequence"/>
</dbReference>
<name>A0A848LEW3_9BACT</name>
<dbReference type="EMBL" id="JABBJJ010000086">
    <property type="protein sequence ID" value="NMO17036.1"/>
    <property type="molecule type" value="Genomic_DNA"/>
</dbReference>
<accession>A0A848LEW3</accession>